<evidence type="ECO:0000256" key="1">
    <source>
        <dbReference type="ARBA" id="ARBA00004651"/>
    </source>
</evidence>
<evidence type="ECO:0000256" key="3">
    <source>
        <dbReference type="ARBA" id="ARBA00022448"/>
    </source>
</evidence>
<keyword evidence="5 8" id="KW-0812">Transmembrane</keyword>
<organism evidence="9 10">
    <name type="scientific">Marivibrio halodurans</name>
    <dbReference type="NCBI Taxonomy" id="2039722"/>
    <lineage>
        <taxon>Bacteria</taxon>
        <taxon>Pseudomonadati</taxon>
        <taxon>Pseudomonadota</taxon>
        <taxon>Alphaproteobacteria</taxon>
        <taxon>Rhodospirillales</taxon>
        <taxon>Rhodospirillaceae</taxon>
        <taxon>Marivibrio</taxon>
    </lineage>
</organism>
<evidence type="ECO:0000256" key="4">
    <source>
        <dbReference type="ARBA" id="ARBA00022475"/>
    </source>
</evidence>
<feature type="transmembrane region" description="Helical" evidence="8">
    <location>
        <begin position="76"/>
        <end position="97"/>
    </location>
</feature>
<feature type="transmembrane region" description="Helical" evidence="8">
    <location>
        <begin position="203"/>
        <end position="220"/>
    </location>
</feature>
<evidence type="ECO:0000313" key="9">
    <source>
        <dbReference type="EMBL" id="MBP5856534.1"/>
    </source>
</evidence>
<dbReference type="RefSeq" id="WP_210681101.1">
    <property type="nucleotide sequence ID" value="NZ_JAGMWN010000002.1"/>
</dbReference>
<dbReference type="Pfam" id="PF01925">
    <property type="entry name" value="TauE"/>
    <property type="match status" value="1"/>
</dbReference>
<proteinExistence type="inferred from homology"/>
<dbReference type="InterPro" id="IPR002781">
    <property type="entry name" value="TM_pro_TauE-like"/>
</dbReference>
<feature type="transmembrane region" description="Helical" evidence="8">
    <location>
        <begin position="7"/>
        <end position="40"/>
    </location>
</feature>
<keyword evidence="6 8" id="KW-1133">Transmembrane helix</keyword>
<comment type="subcellular location">
    <subcellularLocation>
        <location evidence="1 8">Cell membrane</location>
        <topology evidence="1 8">Multi-pass membrane protein</topology>
    </subcellularLocation>
</comment>
<evidence type="ECO:0000256" key="8">
    <source>
        <dbReference type="RuleBase" id="RU363041"/>
    </source>
</evidence>
<evidence type="ECO:0000256" key="7">
    <source>
        <dbReference type="ARBA" id="ARBA00023136"/>
    </source>
</evidence>
<reference evidence="9" key="1">
    <citation type="submission" date="2021-04" db="EMBL/GenBank/DDBJ databases">
        <authorList>
            <person name="Zhang D.-C."/>
        </authorList>
    </citation>
    <scope>NUCLEOTIDE SEQUENCE</scope>
    <source>
        <strain evidence="9">CGMCC 1.15697</strain>
    </source>
</reference>
<evidence type="ECO:0000313" key="10">
    <source>
        <dbReference type="Proteomes" id="UP000672602"/>
    </source>
</evidence>
<dbReference type="InterPro" id="IPR052017">
    <property type="entry name" value="TSUP"/>
</dbReference>
<dbReference type="PANTHER" id="PTHR30269:SF37">
    <property type="entry name" value="MEMBRANE TRANSPORTER PROTEIN"/>
    <property type="match status" value="1"/>
</dbReference>
<dbReference type="PANTHER" id="PTHR30269">
    <property type="entry name" value="TRANSMEMBRANE PROTEIN YFCA"/>
    <property type="match status" value="1"/>
</dbReference>
<feature type="transmembrane region" description="Helical" evidence="8">
    <location>
        <begin position="133"/>
        <end position="153"/>
    </location>
</feature>
<dbReference type="GO" id="GO:0005886">
    <property type="term" value="C:plasma membrane"/>
    <property type="evidence" value="ECO:0007669"/>
    <property type="project" value="UniProtKB-SubCell"/>
</dbReference>
<name>A0A8J7V379_9PROT</name>
<dbReference type="AlphaFoldDB" id="A0A8J7V379"/>
<comment type="caution">
    <text evidence="9">The sequence shown here is derived from an EMBL/GenBank/DDBJ whole genome shotgun (WGS) entry which is preliminary data.</text>
</comment>
<dbReference type="EMBL" id="JAGMWN010000002">
    <property type="protein sequence ID" value="MBP5856534.1"/>
    <property type="molecule type" value="Genomic_DNA"/>
</dbReference>
<feature type="transmembrane region" description="Helical" evidence="8">
    <location>
        <begin position="103"/>
        <end position="121"/>
    </location>
</feature>
<sequence length="252" mass="27046">MLPIWDQVVFLCVVAFGCYTQAITGFALGLIVIALSALFGVMSIEMSSIVVTMITLVNASIALWRSGCTVRWSRVIPLSLASAPTIYLGLLLLGEMTVASQELLRILLGATIVGCSLMLVLNPKPLPRESSRTSFGVLGFVSGILGGLFTAYGPPIIFQFYRQPLPLPIIRDSLLMIFLLLSIERFGFLVLQDGLPLDAMFQAALAVPVTLAFTLLGGRLPPPMSEAAMRRAAFILLMLAGLAIMGLSILAE</sequence>
<evidence type="ECO:0000256" key="6">
    <source>
        <dbReference type="ARBA" id="ARBA00022989"/>
    </source>
</evidence>
<dbReference type="Proteomes" id="UP000672602">
    <property type="component" value="Unassembled WGS sequence"/>
</dbReference>
<gene>
    <name evidence="9" type="ORF">KAJ83_05915</name>
</gene>
<keyword evidence="3" id="KW-0813">Transport</keyword>
<keyword evidence="7 8" id="KW-0472">Membrane</keyword>
<evidence type="ECO:0000256" key="5">
    <source>
        <dbReference type="ARBA" id="ARBA00022692"/>
    </source>
</evidence>
<evidence type="ECO:0000256" key="2">
    <source>
        <dbReference type="ARBA" id="ARBA00009142"/>
    </source>
</evidence>
<keyword evidence="4 8" id="KW-1003">Cell membrane</keyword>
<accession>A0A8J7V379</accession>
<keyword evidence="10" id="KW-1185">Reference proteome</keyword>
<protein>
    <recommendedName>
        <fullName evidence="8">Probable membrane transporter protein</fullName>
    </recommendedName>
</protein>
<feature type="transmembrane region" description="Helical" evidence="8">
    <location>
        <begin position="232"/>
        <end position="251"/>
    </location>
</feature>
<comment type="similarity">
    <text evidence="2 8">Belongs to the 4-toluene sulfonate uptake permease (TSUP) (TC 2.A.102) family.</text>
</comment>
<feature type="transmembrane region" description="Helical" evidence="8">
    <location>
        <begin position="46"/>
        <end position="64"/>
    </location>
</feature>